<proteinExistence type="predicted"/>
<protein>
    <recommendedName>
        <fullName evidence="2">Alcohol dehydrogenase-like C-terminal domain-containing protein</fullName>
    </recommendedName>
</protein>
<dbReference type="AlphaFoldDB" id="X1VME4"/>
<gene>
    <name evidence="1" type="ORF">S12H4_60976</name>
</gene>
<evidence type="ECO:0008006" key="2">
    <source>
        <dbReference type="Google" id="ProtNLM"/>
    </source>
</evidence>
<dbReference type="Pfam" id="PF13602">
    <property type="entry name" value="ADH_zinc_N_2"/>
    <property type="match status" value="1"/>
</dbReference>
<dbReference type="EMBL" id="BARW01040310">
    <property type="protein sequence ID" value="GAJ17201.1"/>
    <property type="molecule type" value="Genomic_DNA"/>
</dbReference>
<accession>X1VME4</accession>
<feature type="non-terminal residue" evidence="1">
    <location>
        <position position="1"/>
    </location>
</feature>
<comment type="caution">
    <text evidence="1">The sequence shown here is derived from an EMBL/GenBank/DDBJ whole genome shotgun (WGS) entry which is preliminary data.</text>
</comment>
<reference evidence="1" key="1">
    <citation type="journal article" date="2014" name="Front. Microbiol.">
        <title>High frequency of phylogenetically diverse reductive dehalogenase-homologous genes in deep subseafloor sedimentary metagenomes.</title>
        <authorList>
            <person name="Kawai M."/>
            <person name="Futagami T."/>
            <person name="Toyoda A."/>
            <person name="Takaki Y."/>
            <person name="Nishi S."/>
            <person name="Hori S."/>
            <person name="Arai W."/>
            <person name="Tsubouchi T."/>
            <person name="Morono Y."/>
            <person name="Uchiyama I."/>
            <person name="Ito T."/>
            <person name="Fujiyama A."/>
            <person name="Inagaki F."/>
            <person name="Takami H."/>
        </authorList>
    </citation>
    <scope>NUCLEOTIDE SEQUENCE</scope>
    <source>
        <strain evidence="1">Expedition CK06-06</strain>
    </source>
</reference>
<sequence length="48" mass="5303">AAGKVVPVIDRRYPLSEVAEALRYFGKGHAKGKVVITLEHNKKKGDKK</sequence>
<evidence type="ECO:0000313" key="1">
    <source>
        <dbReference type="EMBL" id="GAJ17201.1"/>
    </source>
</evidence>
<organism evidence="1">
    <name type="scientific">marine sediment metagenome</name>
    <dbReference type="NCBI Taxonomy" id="412755"/>
    <lineage>
        <taxon>unclassified sequences</taxon>
        <taxon>metagenomes</taxon>
        <taxon>ecological metagenomes</taxon>
    </lineage>
</organism>
<name>X1VME4_9ZZZZ</name>
<dbReference type="Gene3D" id="3.90.180.10">
    <property type="entry name" value="Medium-chain alcohol dehydrogenases, catalytic domain"/>
    <property type="match status" value="1"/>
</dbReference>